<organism evidence="2 3">
    <name type="scientific">Laetiporus sulphureus 93-53</name>
    <dbReference type="NCBI Taxonomy" id="1314785"/>
    <lineage>
        <taxon>Eukaryota</taxon>
        <taxon>Fungi</taxon>
        <taxon>Dikarya</taxon>
        <taxon>Basidiomycota</taxon>
        <taxon>Agaricomycotina</taxon>
        <taxon>Agaricomycetes</taxon>
        <taxon>Polyporales</taxon>
        <taxon>Laetiporus</taxon>
    </lineage>
</organism>
<dbReference type="AlphaFoldDB" id="A0A165CGD3"/>
<protein>
    <submittedName>
        <fullName evidence="2">Uncharacterized protein</fullName>
    </submittedName>
</protein>
<gene>
    <name evidence="2" type="ORF">LAESUDRAFT_762644</name>
</gene>
<proteinExistence type="predicted"/>
<dbReference type="Proteomes" id="UP000076871">
    <property type="component" value="Unassembled WGS sequence"/>
</dbReference>
<accession>A0A165CGD3</accession>
<evidence type="ECO:0000313" key="2">
    <source>
        <dbReference type="EMBL" id="KZT02759.1"/>
    </source>
</evidence>
<dbReference type="InParanoid" id="A0A165CGD3"/>
<dbReference type="GeneID" id="63830159"/>
<dbReference type="EMBL" id="KV427650">
    <property type="protein sequence ID" value="KZT02759.1"/>
    <property type="molecule type" value="Genomic_DNA"/>
</dbReference>
<sequence>MPEPNVESDAEGASEVVTVKQKKGTAGPSRRKLVIPSLPHGHFNRPSKHPRFDDSDLDDIMMQHFHAGTIVVPSTKVLKPHSSKGKARAKGSSKNVAVKLELTCASPATIEPSAASTQLEQMIELSQQPPCKELHLEGSQVMISLVRWAWAGVMQSRLST</sequence>
<evidence type="ECO:0000256" key="1">
    <source>
        <dbReference type="SAM" id="MobiDB-lite"/>
    </source>
</evidence>
<keyword evidence="3" id="KW-1185">Reference proteome</keyword>
<reference evidence="2 3" key="1">
    <citation type="journal article" date="2016" name="Mol. Biol. Evol.">
        <title>Comparative Genomics of Early-Diverging Mushroom-Forming Fungi Provides Insights into the Origins of Lignocellulose Decay Capabilities.</title>
        <authorList>
            <person name="Nagy L.G."/>
            <person name="Riley R."/>
            <person name="Tritt A."/>
            <person name="Adam C."/>
            <person name="Daum C."/>
            <person name="Floudas D."/>
            <person name="Sun H."/>
            <person name="Yadav J.S."/>
            <person name="Pangilinan J."/>
            <person name="Larsson K.H."/>
            <person name="Matsuura K."/>
            <person name="Barry K."/>
            <person name="Labutti K."/>
            <person name="Kuo R."/>
            <person name="Ohm R.A."/>
            <person name="Bhattacharya S.S."/>
            <person name="Shirouzu T."/>
            <person name="Yoshinaga Y."/>
            <person name="Martin F.M."/>
            <person name="Grigoriev I.V."/>
            <person name="Hibbett D.S."/>
        </authorList>
    </citation>
    <scope>NUCLEOTIDE SEQUENCE [LARGE SCALE GENOMIC DNA]</scope>
    <source>
        <strain evidence="2 3">93-53</strain>
    </source>
</reference>
<feature type="compositionally biased region" description="Acidic residues" evidence="1">
    <location>
        <begin position="1"/>
        <end position="12"/>
    </location>
</feature>
<feature type="region of interest" description="Disordered" evidence="1">
    <location>
        <begin position="1"/>
        <end position="49"/>
    </location>
</feature>
<dbReference type="RefSeq" id="XP_040760499.1">
    <property type="nucleotide sequence ID" value="XM_040913131.1"/>
</dbReference>
<name>A0A165CGD3_9APHY</name>
<evidence type="ECO:0000313" key="3">
    <source>
        <dbReference type="Proteomes" id="UP000076871"/>
    </source>
</evidence>